<accession>A0A392USD0</accession>
<feature type="non-terminal residue" evidence="2">
    <location>
        <position position="36"/>
    </location>
</feature>
<protein>
    <submittedName>
        <fullName evidence="2">Uncharacterized protein</fullName>
    </submittedName>
</protein>
<evidence type="ECO:0000256" key="1">
    <source>
        <dbReference type="SAM" id="MobiDB-lite"/>
    </source>
</evidence>
<name>A0A392USD0_9FABA</name>
<organism evidence="2 3">
    <name type="scientific">Trifolium medium</name>
    <dbReference type="NCBI Taxonomy" id="97028"/>
    <lineage>
        <taxon>Eukaryota</taxon>
        <taxon>Viridiplantae</taxon>
        <taxon>Streptophyta</taxon>
        <taxon>Embryophyta</taxon>
        <taxon>Tracheophyta</taxon>
        <taxon>Spermatophyta</taxon>
        <taxon>Magnoliopsida</taxon>
        <taxon>eudicotyledons</taxon>
        <taxon>Gunneridae</taxon>
        <taxon>Pentapetalae</taxon>
        <taxon>rosids</taxon>
        <taxon>fabids</taxon>
        <taxon>Fabales</taxon>
        <taxon>Fabaceae</taxon>
        <taxon>Papilionoideae</taxon>
        <taxon>50 kb inversion clade</taxon>
        <taxon>NPAAA clade</taxon>
        <taxon>Hologalegina</taxon>
        <taxon>IRL clade</taxon>
        <taxon>Trifolieae</taxon>
        <taxon>Trifolium</taxon>
    </lineage>
</organism>
<evidence type="ECO:0000313" key="2">
    <source>
        <dbReference type="EMBL" id="MCI74675.1"/>
    </source>
</evidence>
<reference evidence="2 3" key="1">
    <citation type="journal article" date="2018" name="Front. Plant Sci.">
        <title>Red Clover (Trifolium pratense) and Zigzag Clover (T. medium) - A Picture of Genomic Similarities and Differences.</title>
        <authorList>
            <person name="Dluhosova J."/>
            <person name="Istvanek J."/>
            <person name="Nedelnik J."/>
            <person name="Repkova J."/>
        </authorList>
    </citation>
    <scope>NUCLEOTIDE SEQUENCE [LARGE SCALE GENOMIC DNA]</scope>
    <source>
        <strain evidence="3">cv. 10/8</strain>
        <tissue evidence="2">Leaf</tissue>
    </source>
</reference>
<dbReference type="AlphaFoldDB" id="A0A392USD0"/>
<dbReference type="Proteomes" id="UP000265520">
    <property type="component" value="Unassembled WGS sequence"/>
</dbReference>
<keyword evidence="3" id="KW-1185">Reference proteome</keyword>
<feature type="compositionally biased region" description="Low complexity" evidence="1">
    <location>
        <begin position="7"/>
        <end position="27"/>
    </location>
</feature>
<evidence type="ECO:0000313" key="3">
    <source>
        <dbReference type="Proteomes" id="UP000265520"/>
    </source>
</evidence>
<comment type="caution">
    <text evidence="2">The sequence shown here is derived from an EMBL/GenBank/DDBJ whole genome shotgun (WGS) entry which is preliminary data.</text>
</comment>
<dbReference type="EMBL" id="LXQA010865514">
    <property type="protein sequence ID" value="MCI74675.1"/>
    <property type="molecule type" value="Genomic_DNA"/>
</dbReference>
<sequence>MLSTLHAPSARQAAPSARQAAPSAAPRIQTPIRAHN</sequence>
<proteinExistence type="predicted"/>
<feature type="region of interest" description="Disordered" evidence="1">
    <location>
        <begin position="1"/>
        <end position="36"/>
    </location>
</feature>